<dbReference type="OrthoDB" id="5568064at2"/>
<sequence>MNLYFDTSSLFKLYHKEEGTDELMELLKKNSVNAIYLCEITGIEFSSAVWKKCRKKEISENIANTLIEKFDKDSAKFRFVPQNFTLRKSAKNLIAKYWTDGLRTLDSIQLASALSIKENVDIFLTSDKLLADIAIHEGLNVKS</sequence>
<reference evidence="2 3" key="1">
    <citation type="submission" date="2016-11" db="EMBL/GenBank/DDBJ databases">
        <authorList>
            <person name="Jaros S."/>
            <person name="Januszkiewicz K."/>
            <person name="Wedrychowicz H."/>
        </authorList>
    </citation>
    <scope>NUCLEOTIDE SEQUENCE [LARGE SCALE GENOMIC DNA]</scope>
    <source>
        <strain evidence="2 3">DSM 27063</strain>
    </source>
</reference>
<dbReference type="STRING" id="1168035.SAMN05444280_101242"/>
<evidence type="ECO:0000313" key="2">
    <source>
        <dbReference type="EMBL" id="SHI37132.1"/>
    </source>
</evidence>
<dbReference type="Pfam" id="PF01850">
    <property type="entry name" value="PIN"/>
    <property type="match status" value="1"/>
</dbReference>
<accession>A0A1M6AKY7</accession>
<dbReference type="EMBL" id="FQZE01000001">
    <property type="protein sequence ID" value="SHI37132.1"/>
    <property type="molecule type" value="Genomic_DNA"/>
</dbReference>
<dbReference type="AlphaFoldDB" id="A0A1M6AKY7"/>
<dbReference type="SUPFAM" id="SSF88723">
    <property type="entry name" value="PIN domain-like"/>
    <property type="match status" value="1"/>
</dbReference>
<feature type="domain" description="PIN" evidence="1">
    <location>
        <begin position="4"/>
        <end position="134"/>
    </location>
</feature>
<dbReference type="RefSeq" id="WP_073164302.1">
    <property type="nucleotide sequence ID" value="NZ_FQZE01000001.1"/>
</dbReference>
<evidence type="ECO:0000259" key="1">
    <source>
        <dbReference type="Pfam" id="PF01850"/>
    </source>
</evidence>
<dbReference type="InterPro" id="IPR029060">
    <property type="entry name" value="PIN-like_dom_sf"/>
</dbReference>
<organism evidence="2 3">
    <name type="scientific">Tangfeifania diversioriginum</name>
    <dbReference type="NCBI Taxonomy" id="1168035"/>
    <lineage>
        <taxon>Bacteria</taxon>
        <taxon>Pseudomonadati</taxon>
        <taxon>Bacteroidota</taxon>
        <taxon>Bacteroidia</taxon>
        <taxon>Marinilabiliales</taxon>
        <taxon>Prolixibacteraceae</taxon>
        <taxon>Tangfeifania</taxon>
    </lineage>
</organism>
<proteinExistence type="predicted"/>
<gene>
    <name evidence="2" type="ORF">SAMN05444280_101242</name>
</gene>
<dbReference type="InterPro" id="IPR002716">
    <property type="entry name" value="PIN_dom"/>
</dbReference>
<dbReference type="CDD" id="cd09874">
    <property type="entry name" value="PIN_MT3492-like"/>
    <property type="match status" value="1"/>
</dbReference>
<keyword evidence="3" id="KW-1185">Reference proteome</keyword>
<protein>
    <submittedName>
        <fullName evidence="2">Predicted nucleic acid-binding protein, contains PIN domain</fullName>
    </submittedName>
</protein>
<dbReference type="Proteomes" id="UP000184050">
    <property type="component" value="Unassembled WGS sequence"/>
</dbReference>
<dbReference type="Gene3D" id="3.40.50.1010">
    <property type="entry name" value="5'-nuclease"/>
    <property type="match status" value="1"/>
</dbReference>
<evidence type="ECO:0000313" key="3">
    <source>
        <dbReference type="Proteomes" id="UP000184050"/>
    </source>
</evidence>
<name>A0A1M6AKY7_9BACT</name>